<dbReference type="EMBL" id="JAEFBK010000002">
    <property type="protein sequence ID" value="KAG7637123.1"/>
    <property type="molecule type" value="Genomic_DNA"/>
</dbReference>
<dbReference type="Proteomes" id="UP000694240">
    <property type="component" value="Chromosome 2"/>
</dbReference>
<dbReference type="GO" id="GO:0016752">
    <property type="term" value="F:sinapoyltransferase activity"/>
    <property type="evidence" value="ECO:0007669"/>
    <property type="project" value="UniProtKB-ARBA"/>
</dbReference>
<organism evidence="6 7">
    <name type="scientific">Arabidopsis thaliana x Arabidopsis arenosa</name>
    <dbReference type="NCBI Taxonomy" id="1240361"/>
    <lineage>
        <taxon>Eukaryota</taxon>
        <taxon>Viridiplantae</taxon>
        <taxon>Streptophyta</taxon>
        <taxon>Embryophyta</taxon>
        <taxon>Tracheophyta</taxon>
        <taxon>Spermatophyta</taxon>
        <taxon>Magnoliopsida</taxon>
        <taxon>eudicotyledons</taxon>
        <taxon>Gunneridae</taxon>
        <taxon>Pentapetalae</taxon>
        <taxon>rosids</taxon>
        <taxon>malvids</taxon>
        <taxon>Brassicales</taxon>
        <taxon>Brassicaceae</taxon>
        <taxon>Camelineae</taxon>
        <taxon>Arabidopsis</taxon>
    </lineage>
</organism>
<evidence type="ECO:0000256" key="2">
    <source>
        <dbReference type="ARBA" id="ARBA00022729"/>
    </source>
</evidence>
<keyword evidence="6" id="KW-0645">Protease</keyword>
<keyword evidence="6" id="KW-0378">Hydrolase</keyword>
<evidence type="ECO:0000256" key="1">
    <source>
        <dbReference type="ARBA" id="ARBA00009431"/>
    </source>
</evidence>
<dbReference type="InterPro" id="IPR029058">
    <property type="entry name" value="AB_hydrolase_fold"/>
</dbReference>
<accession>A0A8T2FS63</accession>
<evidence type="ECO:0000256" key="3">
    <source>
        <dbReference type="ARBA" id="ARBA00023157"/>
    </source>
</evidence>
<comment type="similarity">
    <text evidence="1">Belongs to the peptidase S10 family.</text>
</comment>
<dbReference type="Gene3D" id="3.40.50.1820">
    <property type="entry name" value="alpha/beta hydrolase"/>
    <property type="match status" value="1"/>
</dbReference>
<dbReference type="FunFam" id="3.40.50.1820:FF:000148">
    <property type="entry name" value="Serine carboxypeptidase-like 11"/>
    <property type="match status" value="1"/>
</dbReference>
<keyword evidence="3" id="KW-1015">Disulfide bond</keyword>
<comment type="caution">
    <text evidence="6">The sequence shown here is derived from an EMBL/GenBank/DDBJ whole genome shotgun (WGS) entry which is preliminary data.</text>
</comment>
<gene>
    <name evidence="6" type="ORF">ISN45_At02g016900</name>
</gene>
<sequence>MSLKIKFLLLLVLYHHVDSASIVKFLPGFEGPLPFELETGYIGIGEDENVQFFYYFIKSENNPKEDPLLIWLNGGPGCSCLGGIIFENGPVGLKFEVFNGSAPSLFSTTYSWTKMANIIFLDQPVGSGFSYSKTPIDKTGDISEVKRTHEFLQKWLSRHPQYFSNPLYVVGDSYSGMIVPALVQEISQGNYICCEPPINLQGYMLGNPVTYMDFEQNFRIPYAYGMGLISDEIYEPMKRICNGNYYNVDPSNTQCLKLTEEYHKCTAKINIHHILTPDCDVTNVTSPDCYYYPYHLIECWANDESVREALHIEKGSKGKWARCNRTIPYNHDIVSSIPYHMNNSISGYRSLIYSGDHDIAVPFLATQAWIRSLNYSPIHNWRPWMINNQIAGYTRAYSNKMTFATIKASVDTRQSIDQTRPLSCSKGGSVANPCNKRLMTFTYNYLPTNIHVKRSCLC</sequence>
<evidence type="ECO:0000256" key="4">
    <source>
        <dbReference type="ARBA" id="ARBA00023180"/>
    </source>
</evidence>
<keyword evidence="7" id="KW-1185">Reference proteome</keyword>
<proteinExistence type="inferred from homology"/>
<dbReference type="SUPFAM" id="SSF53474">
    <property type="entry name" value="alpha/beta-Hydrolases"/>
    <property type="match status" value="1"/>
</dbReference>
<dbReference type="GO" id="GO:0004185">
    <property type="term" value="F:serine-type carboxypeptidase activity"/>
    <property type="evidence" value="ECO:0007669"/>
    <property type="project" value="InterPro"/>
</dbReference>
<dbReference type="GO" id="GO:0006508">
    <property type="term" value="P:proteolysis"/>
    <property type="evidence" value="ECO:0007669"/>
    <property type="project" value="InterPro"/>
</dbReference>
<dbReference type="PANTHER" id="PTHR11802:SF196">
    <property type="entry name" value="SERINE CARBOXYPEPTIDASE-LIKE 10-RELATED"/>
    <property type="match status" value="1"/>
</dbReference>
<dbReference type="AlphaFoldDB" id="A0A8T2FS63"/>
<keyword evidence="6" id="KW-0121">Carboxypeptidase</keyword>
<dbReference type="Pfam" id="PF00450">
    <property type="entry name" value="Peptidase_S10"/>
    <property type="match status" value="1"/>
</dbReference>
<dbReference type="GO" id="GO:0019748">
    <property type="term" value="P:secondary metabolic process"/>
    <property type="evidence" value="ECO:0007669"/>
    <property type="project" value="UniProtKB-ARBA"/>
</dbReference>
<evidence type="ECO:0000256" key="5">
    <source>
        <dbReference type="SAM" id="SignalP"/>
    </source>
</evidence>
<keyword evidence="2 5" id="KW-0732">Signal</keyword>
<feature type="chain" id="PRO_5035728209" evidence="5">
    <location>
        <begin position="20"/>
        <end position="458"/>
    </location>
</feature>
<reference evidence="6 7" key="1">
    <citation type="submission" date="2020-12" db="EMBL/GenBank/DDBJ databases">
        <title>Concerted genomic and epigenomic changes stabilize Arabidopsis allopolyploids.</title>
        <authorList>
            <person name="Chen Z."/>
        </authorList>
    </citation>
    <scope>NUCLEOTIDE SEQUENCE [LARGE SCALE GENOMIC DNA]</scope>
    <source>
        <strain evidence="6">Allo738</strain>
        <tissue evidence="6">Leaf</tissue>
    </source>
</reference>
<dbReference type="InterPro" id="IPR001563">
    <property type="entry name" value="Peptidase_S10"/>
</dbReference>
<feature type="signal peptide" evidence="5">
    <location>
        <begin position="1"/>
        <end position="19"/>
    </location>
</feature>
<keyword evidence="4" id="KW-0325">Glycoprotein</keyword>
<protein>
    <submittedName>
        <fullName evidence="6">Peptidase S10 serine carboxypeptidase</fullName>
    </submittedName>
</protein>
<dbReference type="SMR" id="A0A8T2FS63"/>
<dbReference type="PANTHER" id="PTHR11802">
    <property type="entry name" value="SERINE PROTEASE FAMILY S10 SERINE CARBOXYPEPTIDASE"/>
    <property type="match status" value="1"/>
</dbReference>
<evidence type="ECO:0000313" key="6">
    <source>
        <dbReference type="EMBL" id="KAG7637123.1"/>
    </source>
</evidence>
<dbReference type="PRINTS" id="PR00724">
    <property type="entry name" value="CRBOXYPTASEC"/>
</dbReference>
<name>A0A8T2FS63_9BRAS</name>
<evidence type="ECO:0000313" key="7">
    <source>
        <dbReference type="Proteomes" id="UP000694240"/>
    </source>
</evidence>